<organism evidence="2 3">
    <name type="scientific">Candidatus Abzuiibacterium crystallinum</name>
    <dbReference type="NCBI Taxonomy" id="1974748"/>
    <lineage>
        <taxon>Bacteria</taxon>
        <taxon>Pseudomonadati</taxon>
        <taxon>Candidatus Omnitrophota</taxon>
        <taxon>Candidatus Abzuiibacterium</taxon>
    </lineage>
</organism>
<accession>A0A2H0LRB6</accession>
<sequence length="457" mass="51744">MTRLSSVDSSRNVDHAYDQYLIAHDAEAIAAVKQHQDQLKKSNVKFGRFPIPSFLKAHFITPKQEKLVKSITDFFHSILNTVTSLYFAEPTLSPQFQFTDAQKELIAIDPGLSRSVVIFRLDGFLEGESVKWLELNCDSPSGMGYGDTLEGLFFKTPFLKDFFEEHQCKQSERAQKLLSGLLSAYEEFGGYENPQIALLDWKTVRTKPELEVLKQFFESKGYKATIADPAEVKFKGGKLYQGNFKIDLIYRRVTTVELADRHEDVQDLIKAYRERAVCLVNPLRAQIASDKTVLSILTNPSYQRLFSARENEHIKAHLPWTRRVIDAENFYGGHKNYLIDFLKDEKESLVLKPAFNYGGRDVMIGAESNDEDWNAAIGRALKENWVVQELVGQPKITVPVVINQKLDFEYKKAGISIFAADGKYAGGLSRLSEETVINVSRKGGLIPVVASEEVVNR</sequence>
<comment type="caution">
    <text evidence="2">The sequence shown here is derived from an EMBL/GenBank/DDBJ whole genome shotgun (WGS) entry which is preliminary data.</text>
</comment>
<evidence type="ECO:0000313" key="2">
    <source>
        <dbReference type="EMBL" id="PIQ86901.1"/>
    </source>
</evidence>
<feature type="domain" description="Circularly permuted ATP-grasp type 2" evidence="1">
    <location>
        <begin position="133"/>
        <end position="431"/>
    </location>
</feature>
<dbReference type="Proteomes" id="UP000230859">
    <property type="component" value="Unassembled WGS sequence"/>
</dbReference>
<protein>
    <recommendedName>
        <fullName evidence="1">Circularly permuted ATP-grasp type 2 domain-containing protein</fullName>
    </recommendedName>
</protein>
<gene>
    <name evidence="2" type="ORF">COV74_02920</name>
</gene>
<dbReference type="Pfam" id="PF14403">
    <property type="entry name" value="CP_ATPgrasp_2"/>
    <property type="match status" value="1"/>
</dbReference>
<dbReference type="SUPFAM" id="SSF56059">
    <property type="entry name" value="Glutathione synthetase ATP-binding domain-like"/>
    <property type="match status" value="1"/>
</dbReference>
<reference evidence="2 3" key="1">
    <citation type="submission" date="2017-09" db="EMBL/GenBank/DDBJ databases">
        <title>Depth-based differentiation of microbial function through sediment-hosted aquifers and enrichment of novel symbionts in the deep terrestrial subsurface.</title>
        <authorList>
            <person name="Probst A.J."/>
            <person name="Ladd B."/>
            <person name="Jarett J.K."/>
            <person name="Geller-Mcgrath D.E."/>
            <person name="Sieber C.M."/>
            <person name="Emerson J.B."/>
            <person name="Anantharaman K."/>
            <person name="Thomas B.C."/>
            <person name="Malmstrom R."/>
            <person name="Stieglmeier M."/>
            <person name="Klingl A."/>
            <person name="Woyke T."/>
            <person name="Ryan C.M."/>
            <person name="Banfield J.F."/>
        </authorList>
    </citation>
    <scope>NUCLEOTIDE SEQUENCE [LARGE SCALE GENOMIC DNA]</scope>
    <source>
        <strain evidence="2">CG11_big_fil_rev_8_21_14_0_20_45_26</strain>
    </source>
</reference>
<proteinExistence type="predicted"/>
<evidence type="ECO:0000313" key="3">
    <source>
        <dbReference type="Proteomes" id="UP000230859"/>
    </source>
</evidence>
<dbReference type="InterPro" id="IPR025841">
    <property type="entry name" value="CP_ATPgrasp_2"/>
</dbReference>
<evidence type="ECO:0000259" key="1">
    <source>
        <dbReference type="Pfam" id="PF14403"/>
    </source>
</evidence>
<dbReference type="AlphaFoldDB" id="A0A2H0LRB6"/>
<dbReference type="EMBL" id="PCVY01000026">
    <property type="protein sequence ID" value="PIQ86901.1"/>
    <property type="molecule type" value="Genomic_DNA"/>
</dbReference>
<name>A0A2H0LRB6_9BACT</name>